<dbReference type="InterPro" id="IPR053924">
    <property type="entry name" value="RecX_HTH_2nd"/>
</dbReference>
<gene>
    <name evidence="5" type="primary">recX</name>
    <name evidence="9" type="ORF">BSZ37_14310</name>
</gene>
<feature type="domain" description="RecX second three-helical" evidence="6">
    <location>
        <begin position="127"/>
        <end position="168"/>
    </location>
</feature>
<dbReference type="GO" id="GO:0006282">
    <property type="term" value="P:regulation of DNA repair"/>
    <property type="evidence" value="ECO:0007669"/>
    <property type="project" value="UniProtKB-UniRule"/>
</dbReference>
<proteinExistence type="inferred from homology"/>
<evidence type="ECO:0000256" key="3">
    <source>
        <dbReference type="ARBA" id="ARBA00018111"/>
    </source>
</evidence>
<dbReference type="InterPro" id="IPR036388">
    <property type="entry name" value="WH-like_DNA-bd_sf"/>
</dbReference>
<evidence type="ECO:0000256" key="2">
    <source>
        <dbReference type="ARBA" id="ARBA00009695"/>
    </source>
</evidence>
<protein>
    <recommendedName>
        <fullName evidence="3 5">Regulatory protein RecX</fullName>
    </recommendedName>
</protein>
<sequence length="238" mass="26632">MAFLTPRRERPDPADLDLRDGTVTRVAQQKKDPERASVFIDEQFAFGLAVDLVIQSGLRKGVTLTADEQRELLIRQETYAAKASALASVNHRARTADEIRQSLLRKGYAETIVEDTVAHLEGLGLVDDAAYARAFVRDRFNGRGYGPARLRQDLMRKGVGRRVIDEALAELTEAEDLGAEAREQAAKKWRLLSSEEDVRKRKKKTMEYLVRRGFGFDVARDAVDAAADGEDEALWDVG</sequence>
<dbReference type="RefSeq" id="WP_179299651.1">
    <property type="nucleotide sequence ID" value="NZ_MQWD01000001.1"/>
</dbReference>
<dbReference type="GO" id="GO:0005737">
    <property type="term" value="C:cytoplasm"/>
    <property type="evidence" value="ECO:0007669"/>
    <property type="project" value="UniProtKB-SubCell"/>
</dbReference>
<dbReference type="Proteomes" id="UP000216339">
    <property type="component" value="Unassembled WGS sequence"/>
</dbReference>
<dbReference type="PANTHER" id="PTHR33602:SF1">
    <property type="entry name" value="REGULATORY PROTEIN RECX FAMILY PROTEIN"/>
    <property type="match status" value="1"/>
</dbReference>
<keyword evidence="10" id="KW-1185">Reference proteome</keyword>
<evidence type="ECO:0000259" key="6">
    <source>
        <dbReference type="Pfam" id="PF02631"/>
    </source>
</evidence>
<evidence type="ECO:0000313" key="10">
    <source>
        <dbReference type="Proteomes" id="UP000216339"/>
    </source>
</evidence>
<dbReference type="AlphaFoldDB" id="A0A271J4A9"/>
<feature type="domain" description="RecX third three-helical" evidence="7">
    <location>
        <begin position="180"/>
        <end position="223"/>
    </location>
</feature>
<comment type="subcellular location">
    <subcellularLocation>
        <location evidence="1 5">Cytoplasm</location>
    </subcellularLocation>
</comment>
<dbReference type="InterPro" id="IPR053926">
    <property type="entry name" value="RecX_HTH_1st"/>
</dbReference>
<comment type="similarity">
    <text evidence="2 5">Belongs to the RecX family.</text>
</comment>
<comment type="function">
    <text evidence="5">Modulates RecA activity.</text>
</comment>
<evidence type="ECO:0000256" key="5">
    <source>
        <dbReference type="HAMAP-Rule" id="MF_01114"/>
    </source>
</evidence>
<organism evidence="9 10">
    <name type="scientific">Rubrivirga marina</name>
    <dbReference type="NCBI Taxonomy" id="1196024"/>
    <lineage>
        <taxon>Bacteria</taxon>
        <taxon>Pseudomonadati</taxon>
        <taxon>Rhodothermota</taxon>
        <taxon>Rhodothermia</taxon>
        <taxon>Rhodothermales</taxon>
        <taxon>Rubricoccaceae</taxon>
        <taxon>Rubrivirga</taxon>
    </lineage>
</organism>
<dbReference type="Pfam" id="PF21981">
    <property type="entry name" value="RecX_HTH3"/>
    <property type="match status" value="1"/>
</dbReference>
<dbReference type="InterPro" id="IPR003783">
    <property type="entry name" value="Regulatory_RecX"/>
</dbReference>
<keyword evidence="4 5" id="KW-0963">Cytoplasm</keyword>
<evidence type="ECO:0000256" key="1">
    <source>
        <dbReference type="ARBA" id="ARBA00004496"/>
    </source>
</evidence>
<comment type="caution">
    <text evidence="9">The sequence shown here is derived from an EMBL/GenBank/DDBJ whole genome shotgun (WGS) entry which is preliminary data.</text>
</comment>
<dbReference type="Pfam" id="PF02631">
    <property type="entry name" value="RecX_HTH2"/>
    <property type="match status" value="1"/>
</dbReference>
<evidence type="ECO:0000259" key="7">
    <source>
        <dbReference type="Pfam" id="PF21981"/>
    </source>
</evidence>
<reference evidence="9 10" key="1">
    <citation type="submission" date="2016-11" db="EMBL/GenBank/DDBJ databases">
        <title>Study of marine rhodopsin-containing bacteria.</title>
        <authorList>
            <person name="Yoshizawa S."/>
            <person name="Kumagai Y."/>
            <person name="Kogure K."/>
        </authorList>
    </citation>
    <scope>NUCLEOTIDE SEQUENCE [LARGE SCALE GENOMIC DNA]</scope>
    <source>
        <strain evidence="9 10">SAORIC-28</strain>
    </source>
</reference>
<feature type="domain" description="RecX first three-helical" evidence="8">
    <location>
        <begin position="81"/>
        <end position="120"/>
    </location>
</feature>
<dbReference type="PANTHER" id="PTHR33602">
    <property type="entry name" value="REGULATORY PROTEIN RECX FAMILY PROTEIN"/>
    <property type="match status" value="1"/>
</dbReference>
<dbReference type="InterPro" id="IPR053925">
    <property type="entry name" value="RecX_HTH_3rd"/>
</dbReference>
<evidence type="ECO:0000259" key="8">
    <source>
        <dbReference type="Pfam" id="PF21982"/>
    </source>
</evidence>
<dbReference type="EMBL" id="MQWD01000001">
    <property type="protein sequence ID" value="PAP77529.1"/>
    <property type="molecule type" value="Genomic_DNA"/>
</dbReference>
<evidence type="ECO:0000313" key="9">
    <source>
        <dbReference type="EMBL" id="PAP77529.1"/>
    </source>
</evidence>
<dbReference type="Pfam" id="PF21982">
    <property type="entry name" value="RecX_HTH1"/>
    <property type="match status" value="1"/>
</dbReference>
<dbReference type="Gene3D" id="1.10.10.10">
    <property type="entry name" value="Winged helix-like DNA-binding domain superfamily/Winged helix DNA-binding domain"/>
    <property type="match status" value="3"/>
</dbReference>
<name>A0A271J4A9_9BACT</name>
<accession>A0A271J4A9</accession>
<evidence type="ECO:0000256" key="4">
    <source>
        <dbReference type="ARBA" id="ARBA00022490"/>
    </source>
</evidence>
<dbReference type="HAMAP" id="MF_01114">
    <property type="entry name" value="RecX"/>
    <property type="match status" value="1"/>
</dbReference>